<dbReference type="Pfam" id="PF05056">
    <property type="entry name" value="DUF674"/>
    <property type="match status" value="1"/>
</dbReference>
<dbReference type="AlphaFoldDB" id="A0A314YI34"/>
<protein>
    <submittedName>
        <fullName evidence="1">Uncharacterized protein</fullName>
    </submittedName>
</protein>
<keyword evidence="2" id="KW-1185">Reference proteome</keyword>
<organism evidence="1 2">
    <name type="scientific">Prunus yedoensis var. nudiflora</name>
    <dbReference type="NCBI Taxonomy" id="2094558"/>
    <lineage>
        <taxon>Eukaryota</taxon>
        <taxon>Viridiplantae</taxon>
        <taxon>Streptophyta</taxon>
        <taxon>Embryophyta</taxon>
        <taxon>Tracheophyta</taxon>
        <taxon>Spermatophyta</taxon>
        <taxon>Magnoliopsida</taxon>
        <taxon>eudicotyledons</taxon>
        <taxon>Gunneridae</taxon>
        <taxon>Pentapetalae</taxon>
        <taxon>rosids</taxon>
        <taxon>fabids</taxon>
        <taxon>Rosales</taxon>
        <taxon>Rosaceae</taxon>
        <taxon>Amygdaloideae</taxon>
        <taxon>Amygdaleae</taxon>
        <taxon>Prunus</taxon>
    </lineage>
</organism>
<dbReference type="EMBL" id="PJQY01001185">
    <property type="protein sequence ID" value="PQQ04811.1"/>
    <property type="molecule type" value="Genomic_DNA"/>
</dbReference>
<gene>
    <name evidence="1" type="ORF">Pyn_35155</name>
</gene>
<proteinExistence type="predicted"/>
<evidence type="ECO:0000313" key="2">
    <source>
        <dbReference type="Proteomes" id="UP000250321"/>
    </source>
</evidence>
<name>A0A314YI34_PRUYE</name>
<sequence>MVGSLGKLYDSVQNLNQTYMQPNLNKDVLLKPKQRQPLGRSDQVLPLLIDGGSNANKLYTCLSCRRSSYPYRSEVCYVADDPKAIFPQCRGFMSKPMTYVAPPSVSAGETSAAARDVGL</sequence>
<reference evidence="1 2" key="1">
    <citation type="submission" date="2018-02" db="EMBL/GenBank/DDBJ databases">
        <title>Draft genome of wild Prunus yedoensis var. nudiflora.</title>
        <authorList>
            <person name="Baek S."/>
            <person name="Kim J.-H."/>
            <person name="Choi K."/>
            <person name="Kim G.-B."/>
            <person name="Cho A."/>
            <person name="Jang H."/>
            <person name="Shin C.-H."/>
            <person name="Yu H.-J."/>
            <person name="Mun J.-H."/>
        </authorList>
    </citation>
    <scope>NUCLEOTIDE SEQUENCE [LARGE SCALE GENOMIC DNA]</scope>
    <source>
        <strain evidence="2">cv. Jeju island</strain>
        <tissue evidence="1">Leaf</tissue>
    </source>
</reference>
<accession>A0A314YI34</accession>
<dbReference type="OrthoDB" id="2014278at2759"/>
<comment type="caution">
    <text evidence="1">The sequence shown here is derived from an EMBL/GenBank/DDBJ whole genome shotgun (WGS) entry which is preliminary data.</text>
</comment>
<dbReference type="InterPro" id="IPR007750">
    <property type="entry name" value="DUF674"/>
</dbReference>
<evidence type="ECO:0000313" key="1">
    <source>
        <dbReference type="EMBL" id="PQQ04811.1"/>
    </source>
</evidence>
<dbReference type="PANTHER" id="PTHR33103:SF19">
    <property type="entry name" value="OS09G0544700 PROTEIN"/>
    <property type="match status" value="1"/>
</dbReference>
<dbReference type="Proteomes" id="UP000250321">
    <property type="component" value="Unassembled WGS sequence"/>
</dbReference>
<dbReference type="PANTHER" id="PTHR33103">
    <property type="entry name" value="OS01G0153900 PROTEIN"/>
    <property type="match status" value="1"/>
</dbReference>